<proteinExistence type="inferred from homology"/>
<reference evidence="5" key="1">
    <citation type="submission" date="2016-03" db="EMBL/GenBank/DDBJ databases">
        <authorList>
            <person name="Devillers Hugo."/>
        </authorList>
    </citation>
    <scope>NUCLEOTIDE SEQUENCE [LARGE SCALE GENOMIC DNA]</scope>
</reference>
<keyword evidence="3" id="KW-0687">Ribonucleoprotein</keyword>
<evidence type="ECO:0000256" key="1">
    <source>
        <dbReference type="ARBA" id="ARBA00005781"/>
    </source>
</evidence>
<dbReference type="Gene3D" id="2.30.30.790">
    <property type="match status" value="1"/>
</dbReference>
<organism evidence="4 5">
    <name type="scientific">Lachancea nothofagi CBS 11611</name>
    <dbReference type="NCBI Taxonomy" id="1266666"/>
    <lineage>
        <taxon>Eukaryota</taxon>
        <taxon>Fungi</taxon>
        <taxon>Dikarya</taxon>
        <taxon>Ascomycota</taxon>
        <taxon>Saccharomycotina</taxon>
        <taxon>Saccharomycetes</taxon>
        <taxon>Saccharomycetales</taxon>
        <taxon>Saccharomycetaceae</taxon>
        <taxon>Lachancea</taxon>
    </lineage>
</organism>
<dbReference type="GO" id="GO:0003735">
    <property type="term" value="F:structural constituent of ribosome"/>
    <property type="evidence" value="ECO:0007669"/>
    <property type="project" value="InterPro"/>
</dbReference>
<dbReference type="GO" id="GO:0005762">
    <property type="term" value="C:mitochondrial large ribosomal subunit"/>
    <property type="evidence" value="ECO:0007669"/>
    <property type="project" value="TreeGrafter"/>
</dbReference>
<protein>
    <submittedName>
        <fullName evidence="4">LANO_0A02058g1_1</fullName>
    </submittedName>
</protein>
<dbReference type="InterPro" id="IPR001857">
    <property type="entry name" value="Ribosomal_bL19"/>
</dbReference>
<evidence type="ECO:0000256" key="3">
    <source>
        <dbReference type="ARBA" id="ARBA00023274"/>
    </source>
</evidence>
<keyword evidence="2" id="KW-0689">Ribosomal protein</keyword>
<dbReference type="Proteomes" id="UP000189911">
    <property type="component" value="Chromosome A"/>
</dbReference>
<dbReference type="InterPro" id="IPR008991">
    <property type="entry name" value="Translation_prot_SH3-like_sf"/>
</dbReference>
<accession>A0A1G4IN48</accession>
<dbReference type="EMBL" id="LT598449">
    <property type="protein sequence ID" value="SCU78088.1"/>
    <property type="molecule type" value="Genomic_DNA"/>
</dbReference>
<dbReference type="OrthoDB" id="432645at2759"/>
<keyword evidence="5" id="KW-1185">Reference proteome</keyword>
<dbReference type="SUPFAM" id="SSF50104">
    <property type="entry name" value="Translation proteins SH3-like domain"/>
    <property type="match status" value="1"/>
</dbReference>
<dbReference type="AlphaFoldDB" id="A0A1G4IN48"/>
<dbReference type="Pfam" id="PF01245">
    <property type="entry name" value="Ribosomal_L19"/>
    <property type="match status" value="1"/>
</dbReference>
<evidence type="ECO:0000313" key="4">
    <source>
        <dbReference type="EMBL" id="SCU78088.1"/>
    </source>
</evidence>
<evidence type="ECO:0000256" key="2">
    <source>
        <dbReference type="ARBA" id="ARBA00022980"/>
    </source>
</evidence>
<name>A0A1G4IN48_9SACH</name>
<sequence>MALRAGAKLSSFAKIFARSYQVGSTTRKTIPVYPAIEKECKSNLLKQLSEKDLNDSLDPQKWRRELISTHNKDRLRAGDVVRVAYNSQKCKYDNLMGYVLSVDRKVLTQDASILLRNQYAKTFVEVRVPIFSPLIDRIDLIRRADGRRQRGKHYYIRNTKLDVGDLEAGMRKRR</sequence>
<dbReference type="InterPro" id="IPR038657">
    <property type="entry name" value="Ribosomal_bL19_sf"/>
</dbReference>
<gene>
    <name evidence="4" type="ORF">LANO_0A02058G</name>
</gene>
<dbReference type="GO" id="GO:0006412">
    <property type="term" value="P:translation"/>
    <property type="evidence" value="ECO:0007669"/>
    <property type="project" value="InterPro"/>
</dbReference>
<dbReference type="PANTHER" id="PTHR15680">
    <property type="entry name" value="RIBOSOMAL PROTEIN L19"/>
    <property type="match status" value="1"/>
</dbReference>
<evidence type="ECO:0000313" key="5">
    <source>
        <dbReference type="Proteomes" id="UP000189911"/>
    </source>
</evidence>
<dbReference type="PANTHER" id="PTHR15680:SF9">
    <property type="entry name" value="LARGE RIBOSOMAL SUBUNIT PROTEIN BL19M"/>
    <property type="match status" value="1"/>
</dbReference>
<comment type="similarity">
    <text evidence="1">Belongs to the bacterial ribosomal protein bL19 family.</text>
</comment>